<comment type="similarity">
    <text evidence="2">Belongs to the SRP9 family.</text>
</comment>
<dbReference type="GO" id="GO:0006614">
    <property type="term" value="P:SRP-dependent cotranslational protein targeting to membrane"/>
    <property type="evidence" value="ECO:0007669"/>
    <property type="project" value="InterPro"/>
</dbReference>
<dbReference type="FunFam" id="3.30.720.10:FF:000001">
    <property type="entry name" value="Signal recognition particle 9 kDa protein"/>
    <property type="match status" value="1"/>
</dbReference>
<keyword evidence="4" id="KW-0963">Cytoplasm</keyword>
<feature type="domain" description="SRP9" evidence="10">
    <location>
        <begin position="4"/>
        <end position="66"/>
    </location>
</feature>
<dbReference type="Gene3D" id="3.30.720.10">
    <property type="entry name" value="Signal recognition particle alu RNA binding heterodimer, srp9/1"/>
    <property type="match status" value="1"/>
</dbReference>
<dbReference type="InParanoid" id="A0A1X2HGV5"/>
<keyword evidence="7" id="KW-0687">Ribonucleoprotein</keyword>
<dbReference type="SUPFAM" id="SSF54762">
    <property type="entry name" value="Signal recognition particle alu RNA binding heterodimer, SRP9/14"/>
    <property type="match status" value="1"/>
</dbReference>
<dbReference type="InterPro" id="IPR009018">
    <property type="entry name" value="Signal_recog_particle_SRP9/14"/>
</dbReference>
<evidence type="ECO:0000313" key="11">
    <source>
        <dbReference type="EMBL" id="ORY97696.1"/>
    </source>
</evidence>
<organism evidence="11 12">
    <name type="scientific">Syncephalastrum racemosum</name>
    <name type="common">Filamentous fungus</name>
    <dbReference type="NCBI Taxonomy" id="13706"/>
    <lineage>
        <taxon>Eukaryota</taxon>
        <taxon>Fungi</taxon>
        <taxon>Fungi incertae sedis</taxon>
        <taxon>Mucoromycota</taxon>
        <taxon>Mucoromycotina</taxon>
        <taxon>Mucoromycetes</taxon>
        <taxon>Mucorales</taxon>
        <taxon>Syncephalastraceae</taxon>
        <taxon>Syncephalastrum</taxon>
    </lineage>
</organism>
<keyword evidence="12" id="KW-1185">Reference proteome</keyword>
<feature type="region of interest" description="Disordered" evidence="9">
    <location>
        <begin position="80"/>
        <end position="113"/>
    </location>
</feature>
<accession>A0A1X2HGV5</accession>
<proteinExistence type="inferred from homology"/>
<dbReference type="InterPro" id="IPR039914">
    <property type="entry name" value="SRP9-like"/>
</dbReference>
<dbReference type="EMBL" id="MCGN01000004">
    <property type="protein sequence ID" value="ORY97696.1"/>
    <property type="molecule type" value="Genomic_DNA"/>
</dbReference>
<evidence type="ECO:0000259" key="10">
    <source>
        <dbReference type="Pfam" id="PF05486"/>
    </source>
</evidence>
<evidence type="ECO:0000256" key="7">
    <source>
        <dbReference type="ARBA" id="ARBA00023274"/>
    </source>
</evidence>
<evidence type="ECO:0000256" key="5">
    <source>
        <dbReference type="ARBA" id="ARBA00022884"/>
    </source>
</evidence>
<comment type="caution">
    <text evidence="11">The sequence shown here is derived from an EMBL/GenBank/DDBJ whole genome shotgun (WGS) entry which is preliminary data.</text>
</comment>
<dbReference type="Pfam" id="PF05486">
    <property type="entry name" value="SRP9-21"/>
    <property type="match status" value="1"/>
</dbReference>
<dbReference type="Proteomes" id="UP000242180">
    <property type="component" value="Unassembled WGS sequence"/>
</dbReference>
<evidence type="ECO:0000256" key="9">
    <source>
        <dbReference type="SAM" id="MobiDB-lite"/>
    </source>
</evidence>
<sequence>MYIATWDEFQKAAEELYAAAPDRTRYVSRFRHTDGQLILKVTDDQTVVQYKTDQASDLRKFTNMNAIMVCQMQNQPVPDLEALNTSQAPAAGSTKIPDSPATTQRNRKKNKRR</sequence>
<name>A0A1X2HGV5_SYNRA</name>
<comment type="subcellular location">
    <subcellularLocation>
        <location evidence="1">Cytoplasm</location>
    </subcellularLocation>
</comment>
<dbReference type="OrthoDB" id="360923at2759"/>
<dbReference type="GO" id="GO:0005829">
    <property type="term" value="C:cytosol"/>
    <property type="evidence" value="ECO:0007669"/>
    <property type="project" value="UniProtKB-ARBA"/>
</dbReference>
<evidence type="ECO:0000256" key="1">
    <source>
        <dbReference type="ARBA" id="ARBA00004496"/>
    </source>
</evidence>
<evidence type="ECO:0000256" key="6">
    <source>
        <dbReference type="ARBA" id="ARBA00023135"/>
    </source>
</evidence>
<dbReference type="GO" id="GO:0008312">
    <property type="term" value="F:7S RNA binding"/>
    <property type="evidence" value="ECO:0007669"/>
    <property type="project" value="InterPro"/>
</dbReference>
<comment type="function">
    <text evidence="8">Component of the signal recognition particle (SRP) complex, a ribonucleoprotein complex that mediates the cotranslational targeting of secretory and membrane proteins to the endoplasmic reticulum (ER). SRP9 together with SRP14 and the Alu portion of the SRP RNA, constitutes the elongation arrest domain of SRP. The complex of SRP9 and SRP14 is required for SRP RNA binding.</text>
</comment>
<keyword evidence="5" id="KW-0694">RNA-binding</keyword>
<dbReference type="PANTHER" id="PTHR12834">
    <property type="entry name" value="SIGNAL RECOGNITION PARTICLE 9 KDA PROTEIN"/>
    <property type="match status" value="1"/>
</dbReference>
<evidence type="ECO:0000256" key="2">
    <source>
        <dbReference type="ARBA" id="ARBA00009193"/>
    </source>
</evidence>
<keyword evidence="6" id="KW-0733">Signal recognition particle</keyword>
<protein>
    <recommendedName>
        <fullName evidence="3">Signal recognition particle 9 kDa protein</fullName>
    </recommendedName>
</protein>
<reference evidence="11 12" key="1">
    <citation type="submission" date="2016-07" db="EMBL/GenBank/DDBJ databases">
        <title>Pervasive Adenine N6-methylation of Active Genes in Fungi.</title>
        <authorList>
            <consortium name="DOE Joint Genome Institute"/>
            <person name="Mondo S.J."/>
            <person name="Dannebaum R.O."/>
            <person name="Kuo R.C."/>
            <person name="Labutti K."/>
            <person name="Haridas S."/>
            <person name="Kuo A."/>
            <person name="Salamov A."/>
            <person name="Ahrendt S.R."/>
            <person name="Lipzen A."/>
            <person name="Sullivan W."/>
            <person name="Andreopoulos W.B."/>
            <person name="Clum A."/>
            <person name="Lindquist E."/>
            <person name="Daum C."/>
            <person name="Ramamoorthy G.K."/>
            <person name="Gryganskyi A."/>
            <person name="Culley D."/>
            <person name="Magnuson J.K."/>
            <person name="James T.Y."/>
            <person name="O'Malley M.A."/>
            <person name="Stajich J.E."/>
            <person name="Spatafora J.W."/>
            <person name="Visel A."/>
            <person name="Grigoriev I.V."/>
        </authorList>
    </citation>
    <scope>NUCLEOTIDE SEQUENCE [LARGE SCALE GENOMIC DNA]</scope>
    <source>
        <strain evidence="11 12">NRRL 2496</strain>
    </source>
</reference>
<dbReference type="PANTHER" id="PTHR12834:SF12">
    <property type="entry name" value="SIGNAL RECOGNITION PARTICLE 9 KDA PROTEIN"/>
    <property type="match status" value="1"/>
</dbReference>
<evidence type="ECO:0000313" key="12">
    <source>
        <dbReference type="Proteomes" id="UP000242180"/>
    </source>
</evidence>
<dbReference type="STRING" id="13706.A0A1X2HGV5"/>
<dbReference type="GO" id="GO:0005786">
    <property type="term" value="C:signal recognition particle, endoplasmic reticulum targeting"/>
    <property type="evidence" value="ECO:0007669"/>
    <property type="project" value="UniProtKB-KW"/>
</dbReference>
<evidence type="ECO:0000256" key="4">
    <source>
        <dbReference type="ARBA" id="ARBA00022490"/>
    </source>
</evidence>
<evidence type="ECO:0000256" key="3">
    <source>
        <dbReference type="ARBA" id="ARBA00020414"/>
    </source>
</evidence>
<dbReference type="OMA" id="NTRYCVK"/>
<dbReference type="InterPro" id="IPR039432">
    <property type="entry name" value="SRP9_dom"/>
</dbReference>
<gene>
    <name evidence="11" type="ORF">BCR43DRAFT_249179</name>
</gene>
<evidence type="ECO:0000256" key="8">
    <source>
        <dbReference type="ARBA" id="ARBA00045462"/>
    </source>
</evidence>
<dbReference type="AlphaFoldDB" id="A0A1X2HGV5"/>